<dbReference type="Pfam" id="PF00481">
    <property type="entry name" value="PP2C"/>
    <property type="match status" value="1"/>
</dbReference>
<dbReference type="SUPFAM" id="SSF81606">
    <property type="entry name" value="PP2C-like"/>
    <property type="match status" value="1"/>
</dbReference>
<evidence type="ECO:0000256" key="7">
    <source>
        <dbReference type="ARBA" id="ARBA00022912"/>
    </source>
</evidence>
<evidence type="ECO:0000256" key="2">
    <source>
        <dbReference type="ARBA" id="ARBA00001946"/>
    </source>
</evidence>
<accession>A0A9Q0RUP3</accession>
<evidence type="ECO:0000256" key="6">
    <source>
        <dbReference type="ARBA" id="ARBA00022801"/>
    </source>
</evidence>
<keyword evidence="5" id="KW-0479">Metal-binding</keyword>
<gene>
    <name evidence="12" type="primary">ppm-2</name>
    <name evidence="12" type="ORF">Bhyg_16068</name>
</gene>
<sequence length="351" mass="39449">MELYTFLLAQLIFQNKMGQTLSEPVTTKESSYCQNSQFRVGSSCMQGWRIHMEDSHTHILSLPDDPEAAFFAVYDGHGGSNVAEYAGKHLHKYIVKQPSYKTNIPEALKQTFLDLDDAMRVDETMQEQMAGSTAITCLIKNNRLYCANAGDSRMIACINGKVEVLSDDHKPNNEKEHKRICDAGGFVECNRVNGNLALSRALGDFMFKRNVNKIPEEQIVTAYPDVVEREITEDWEFAILACDGIWDVLKNETVTQFCRHRIANGMEPERICEELMERCLAPDGQMGGLGGDNMTVVLICFLHGKSYEDLVQKCASDKIIDDPINNSELEKQLDDDSTSECSSPEPEPDLK</sequence>
<dbReference type="InterPro" id="IPR015655">
    <property type="entry name" value="PP2C"/>
</dbReference>
<dbReference type="EC" id="3.1.3.16" evidence="4"/>
<protein>
    <recommendedName>
        <fullName evidence="4">protein-serine/threonine phosphatase</fullName>
        <ecNumber evidence="4">3.1.3.16</ecNumber>
    </recommendedName>
</protein>
<evidence type="ECO:0000256" key="1">
    <source>
        <dbReference type="ARBA" id="ARBA00001936"/>
    </source>
</evidence>
<dbReference type="InterPro" id="IPR036457">
    <property type="entry name" value="PPM-type-like_dom_sf"/>
</dbReference>
<dbReference type="GO" id="GO:0046872">
    <property type="term" value="F:metal ion binding"/>
    <property type="evidence" value="ECO:0007669"/>
    <property type="project" value="UniProtKB-KW"/>
</dbReference>
<keyword evidence="7 9" id="KW-0904">Protein phosphatase</keyword>
<keyword evidence="6 9" id="KW-0378">Hydrolase</keyword>
<evidence type="ECO:0000256" key="5">
    <source>
        <dbReference type="ARBA" id="ARBA00022723"/>
    </source>
</evidence>
<evidence type="ECO:0000256" key="4">
    <source>
        <dbReference type="ARBA" id="ARBA00013081"/>
    </source>
</evidence>
<evidence type="ECO:0000313" key="13">
    <source>
        <dbReference type="Proteomes" id="UP001151699"/>
    </source>
</evidence>
<dbReference type="InterPro" id="IPR000222">
    <property type="entry name" value="PP2C_BS"/>
</dbReference>
<organism evidence="12 13">
    <name type="scientific">Pseudolycoriella hygida</name>
    <dbReference type="NCBI Taxonomy" id="35572"/>
    <lineage>
        <taxon>Eukaryota</taxon>
        <taxon>Metazoa</taxon>
        <taxon>Ecdysozoa</taxon>
        <taxon>Arthropoda</taxon>
        <taxon>Hexapoda</taxon>
        <taxon>Insecta</taxon>
        <taxon>Pterygota</taxon>
        <taxon>Neoptera</taxon>
        <taxon>Endopterygota</taxon>
        <taxon>Diptera</taxon>
        <taxon>Nematocera</taxon>
        <taxon>Sciaroidea</taxon>
        <taxon>Sciaridae</taxon>
        <taxon>Pseudolycoriella</taxon>
    </lineage>
</organism>
<dbReference type="Gene3D" id="3.60.40.10">
    <property type="entry name" value="PPM-type phosphatase domain"/>
    <property type="match status" value="1"/>
</dbReference>
<evidence type="ECO:0000256" key="9">
    <source>
        <dbReference type="RuleBase" id="RU003465"/>
    </source>
</evidence>
<dbReference type="GO" id="GO:0004722">
    <property type="term" value="F:protein serine/threonine phosphatase activity"/>
    <property type="evidence" value="ECO:0007669"/>
    <property type="project" value="UniProtKB-EC"/>
</dbReference>
<dbReference type="PANTHER" id="PTHR13832">
    <property type="entry name" value="PROTEIN PHOSPHATASE 2C"/>
    <property type="match status" value="1"/>
</dbReference>
<proteinExistence type="inferred from homology"/>
<dbReference type="FunFam" id="3.60.40.10:FF:000016">
    <property type="entry name" value="Protein phosphatase 2C"/>
    <property type="match status" value="1"/>
</dbReference>
<dbReference type="AlphaFoldDB" id="A0A9Q0RUP3"/>
<reference evidence="12" key="1">
    <citation type="submission" date="2022-07" db="EMBL/GenBank/DDBJ databases">
        <authorList>
            <person name="Trinca V."/>
            <person name="Uliana J.V.C."/>
            <person name="Torres T.T."/>
            <person name="Ward R.J."/>
            <person name="Monesi N."/>
        </authorList>
    </citation>
    <scope>NUCLEOTIDE SEQUENCE</scope>
    <source>
        <strain evidence="12">HSMRA1968</strain>
        <tissue evidence="12">Whole embryos</tissue>
    </source>
</reference>
<dbReference type="PROSITE" id="PS01032">
    <property type="entry name" value="PPM_1"/>
    <property type="match status" value="1"/>
</dbReference>
<evidence type="ECO:0000259" key="11">
    <source>
        <dbReference type="PROSITE" id="PS51746"/>
    </source>
</evidence>
<keyword evidence="8" id="KW-0464">Manganese</keyword>
<feature type="region of interest" description="Disordered" evidence="10">
    <location>
        <begin position="325"/>
        <end position="351"/>
    </location>
</feature>
<dbReference type="EMBL" id="WJQU01002750">
    <property type="protein sequence ID" value="KAJ6630901.1"/>
    <property type="molecule type" value="Genomic_DNA"/>
</dbReference>
<comment type="similarity">
    <text evidence="3 9">Belongs to the PP2C family.</text>
</comment>
<evidence type="ECO:0000256" key="8">
    <source>
        <dbReference type="ARBA" id="ARBA00023211"/>
    </source>
</evidence>
<dbReference type="InterPro" id="IPR001932">
    <property type="entry name" value="PPM-type_phosphatase-like_dom"/>
</dbReference>
<dbReference type="PROSITE" id="PS51746">
    <property type="entry name" value="PPM_2"/>
    <property type="match status" value="1"/>
</dbReference>
<feature type="domain" description="PPM-type phosphatase" evidence="11">
    <location>
        <begin position="39"/>
        <end position="301"/>
    </location>
</feature>
<dbReference type="CDD" id="cd00143">
    <property type="entry name" value="PP2Cc"/>
    <property type="match status" value="1"/>
</dbReference>
<comment type="cofactor">
    <cofactor evidence="1">
        <name>Mn(2+)</name>
        <dbReference type="ChEBI" id="CHEBI:29035"/>
    </cofactor>
</comment>
<comment type="cofactor">
    <cofactor evidence="2">
        <name>Mg(2+)</name>
        <dbReference type="ChEBI" id="CHEBI:18420"/>
    </cofactor>
</comment>
<dbReference type="Proteomes" id="UP001151699">
    <property type="component" value="Unassembled WGS sequence"/>
</dbReference>
<evidence type="ECO:0000313" key="12">
    <source>
        <dbReference type="EMBL" id="KAJ6630901.1"/>
    </source>
</evidence>
<evidence type="ECO:0000256" key="10">
    <source>
        <dbReference type="SAM" id="MobiDB-lite"/>
    </source>
</evidence>
<evidence type="ECO:0000256" key="3">
    <source>
        <dbReference type="ARBA" id="ARBA00006702"/>
    </source>
</evidence>
<keyword evidence="13" id="KW-1185">Reference proteome</keyword>
<comment type="caution">
    <text evidence="12">The sequence shown here is derived from an EMBL/GenBank/DDBJ whole genome shotgun (WGS) entry which is preliminary data.</text>
</comment>
<dbReference type="PANTHER" id="PTHR13832:SF565">
    <property type="entry name" value="AT28366P-RELATED"/>
    <property type="match status" value="1"/>
</dbReference>
<dbReference type="OrthoDB" id="10264738at2759"/>
<name>A0A9Q0RUP3_9DIPT</name>
<dbReference type="SMART" id="SM00332">
    <property type="entry name" value="PP2Cc"/>
    <property type="match status" value="1"/>
</dbReference>